<gene>
    <name evidence="1" type="ORF">K7432_001509</name>
</gene>
<comment type="caution">
    <text evidence="1">The sequence shown here is derived from an EMBL/GenBank/DDBJ whole genome shotgun (WGS) entry which is preliminary data.</text>
</comment>
<keyword evidence="2" id="KW-1185">Reference proteome</keyword>
<reference evidence="1 2" key="1">
    <citation type="submission" date="2023-04" db="EMBL/GenBank/DDBJ databases">
        <title>Genome of Basidiobolus ranarum AG-B5.</title>
        <authorList>
            <person name="Stajich J.E."/>
            <person name="Carter-House D."/>
            <person name="Gryganskyi A."/>
        </authorList>
    </citation>
    <scope>NUCLEOTIDE SEQUENCE [LARGE SCALE GENOMIC DNA]</scope>
    <source>
        <strain evidence="1 2">AG-B5</strain>
    </source>
</reference>
<protein>
    <submittedName>
        <fullName evidence="1">Uncharacterized protein</fullName>
    </submittedName>
</protein>
<dbReference type="EMBL" id="JASJQH010000034">
    <property type="protein sequence ID" value="KAK9768106.1"/>
    <property type="molecule type" value="Genomic_DNA"/>
</dbReference>
<organism evidence="1 2">
    <name type="scientific">Basidiobolus ranarum</name>
    <dbReference type="NCBI Taxonomy" id="34480"/>
    <lineage>
        <taxon>Eukaryota</taxon>
        <taxon>Fungi</taxon>
        <taxon>Fungi incertae sedis</taxon>
        <taxon>Zoopagomycota</taxon>
        <taxon>Entomophthoromycotina</taxon>
        <taxon>Basidiobolomycetes</taxon>
        <taxon>Basidiobolales</taxon>
        <taxon>Basidiobolaceae</taxon>
        <taxon>Basidiobolus</taxon>
    </lineage>
</organism>
<accession>A0ABR2X2Y6</accession>
<name>A0ABR2X2Y6_9FUNG</name>
<evidence type="ECO:0000313" key="2">
    <source>
        <dbReference type="Proteomes" id="UP001479436"/>
    </source>
</evidence>
<evidence type="ECO:0000313" key="1">
    <source>
        <dbReference type="EMBL" id="KAK9768106.1"/>
    </source>
</evidence>
<dbReference type="Proteomes" id="UP001479436">
    <property type="component" value="Unassembled WGS sequence"/>
</dbReference>
<sequence length="355" mass="41028">MHRGSCNFKYILSCCVLFPFVYLTLLCAFGQKAVLYAVDGTSRNSNTTTLVSAYFPLTASKHSSDEYKKWLSNLFSNVNTPMVIYTTPQFAPTIQELRGDFPTIIRTQYESPFNVTPLQGLEEIYNGKQHDLDREKSYHNGNLYAIWNSKPFLVAETAKENPFSSEFFFWVDSGSFRDGSHIFRNWPDPNRVREVFAEGKAQTGMDSLLLGVVYPPEEKLKSWRYNDGPIDADIIEGGIFGGRKELVIWWSDTYYDTHDYYLRQGYFVGKEQPVMNSLAVRESRKIIIVYLDSGSCGDRWFYFQPWLASVKERGSYDDCNITPVRSMKKWWNGFFPEMEYLDSIQLSVTDTPLIL</sequence>
<proteinExistence type="predicted"/>